<feature type="region of interest" description="Disordered" evidence="1">
    <location>
        <begin position="400"/>
        <end position="512"/>
    </location>
</feature>
<reference evidence="2 3" key="1">
    <citation type="journal article" date="2018" name="Nat. Genet.">
        <title>The Rosa genome provides new insights in the design of modern roses.</title>
        <authorList>
            <person name="Bendahmane M."/>
        </authorList>
    </citation>
    <scope>NUCLEOTIDE SEQUENCE [LARGE SCALE GENOMIC DNA]</scope>
    <source>
        <strain evidence="3">cv. Old Blush</strain>
    </source>
</reference>
<feature type="compositionally biased region" description="Basic and acidic residues" evidence="1">
    <location>
        <begin position="444"/>
        <end position="478"/>
    </location>
</feature>
<evidence type="ECO:0000313" key="3">
    <source>
        <dbReference type="Proteomes" id="UP000238479"/>
    </source>
</evidence>
<dbReference type="Gene3D" id="3.40.50.790">
    <property type="match status" value="1"/>
</dbReference>
<dbReference type="Proteomes" id="UP000238479">
    <property type="component" value="Chromosome 2"/>
</dbReference>
<keyword evidence="3" id="KW-1185">Reference proteome</keyword>
<proteinExistence type="predicted"/>
<name>A0A2P6S094_ROSCH</name>
<evidence type="ECO:0000256" key="1">
    <source>
        <dbReference type="SAM" id="MobiDB-lite"/>
    </source>
</evidence>
<feature type="compositionally biased region" description="Basic and acidic residues" evidence="1">
    <location>
        <begin position="491"/>
        <end position="505"/>
    </location>
</feature>
<dbReference type="OrthoDB" id="10251727at2759"/>
<accession>A0A2P6S094</accession>
<dbReference type="GO" id="GO:0003723">
    <property type="term" value="F:RNA binding"/>
    <property type="evidence" value="ECO:0007669"/>
    <property type="project" value="InterPro"/>
</dbReference>
<keyword evidence="2" id="KW-0687">Ribonucleoprotein</keyword>
<dbReference type="InterPro" id="IPR023674">
    <property type="entry name" value="Ribosomal_uL1-like"/>
</dbReference>
<dbReference type="PANTHER" id="PTHR23105">
    <property type="entry name" value="RIBOSOMAL PROTEIN L7AE FAMILY MEMBER"/>
    <property type="match status" value="1"/>
</dbReference>
<comment type="caution">
    <text evidence="2">The sequence shown here is derived from an EMBL/GenBank/DDBJ whole genome shotgun (WGS) entry which is preliminary data.</text>
</comment>
<dbReference type="InterPro" id="IPR050257">
    <property type="entry name" value="eL8/uL1-like"/>
</dbReference>
<dbReference type="Gramene" id="PRQ52066">
    <property type="protein sequence ID" value="PRQ52066"/>
    <property type="gene ID" value="RchiOBHm_Chr2g0151461"/>
</dbReference>
<dbReference type="EMBL" id="PDCK01000040">
    <property type="protein sequence ID" value="PRQ52066.1"/>
    <property type="molecule type" value="Genomic_DNA"/>
</dbReference>
<dbReference type="AlphaFoldDB" id="A0A2P6S094"/>
<organism evidence="2 3">
    <name type="scientific">Rosa chinensis</name>
    <name type="common">China rose</name>
    <dbReference type="NCBI Taxonomy" id="74649"/>
    <lineage>
        <taxon>Eukaryota</taxon>
        <taxon>Viridiplantae</taxon>
        <taxon>Streptophyta</taxon>
        <taxon>Embryophyta</taxon>
        <taxon>Tracheophyta</taxon>
        <taxon>Spermatophyta</taxon>
        <taxon>Magnoliopsida</taxon>
        <taxon>eudicotyledons</taxon>
        <taxon>Gunneridae</taxon>
        <taxon>Pentapetalae</taxon>
        <taxon>rosids</taxon>
        <taxon>fabids</taxon>
        <taxon>Rosales</taxon>
        <taxon>Rosaceae</taxon>
        <taxon>Rosoideae</taxon>
        <taxon>Rosoideae incertae sedis</taxon>
        <taxon>Rosa</taxon>
    </lineage>
</organism>
<dbReference type="GO" id="GO:0005840">
    <property type="term" value="C:ribosome"/>
    <property type="evidence" value="ECO:0007669"/>
    <property type="project" value="UniProtKB-KW"/>
</dbReference>
<feature type="region of interest" description="Disordered" evidence="1">
    <location>
        <begin position="331"/>
        <end position="375"/>
    </location>
</feature>
<keyword evidence="2" id="KW-0689">Ribosomal protein</keyword>
<dbReference type="STRING" id="74649.A0A2P6S094"/>
<feature type="compositionally biased region" description="Basic and acidic residues" evidence="1">
    <location>
        <begin position="413"/>
        <end position="430"/>
    </location>
</feature>
<sequence length="512" mass="56611">MAAAITPAPSSSTPTPTKVSPKTARNAVNALLRWRNSKSEAQKPDILSSDELVYLVVSLKKIPPKGRVNAYKIPLPTPLHSQLTEFCLIYDDRPKSKLTKAQIQAKIKADNLPVVKILKYTKLKSDYKAFESKRKLLNSYDVFLADKQIVPLLPRLIGKQFFKKKKIPVPVDLLHKNWKEQIDRICGSALLFLSTGTCSVVRVARTSMREEEIVENVVSAISGIVDIVPGNWGGVRSLHLKLLESIPLPLYQTLPDEAVKVEGGEKVVEEVKEAGKGESKELKKEKVGKKKGMIHEVRYLDSSAGEVVDEVKSGKDSVGEGKVDVDEQLGGGELKKAKRKKEKVVGESNGKASENDGELRKSKRNKEKVVGELKRSKEQMEKLAKLVDEDCDFDVEVAEKRTKKVVNPKSGKVKGEDVEKQLKKSAKAKDAALNGEKPLKKLGKVKDDAGTIVKHKNDELSAKDKKKDVLKKKGDELSGKGGQAVGKKEKRKSEPVKLKSEEAKLKKAKRSK</sequence>
<dbReference type="InterPro" id="IPR016095">
    <property type="entry name" value="Ribosomal_uL1_3-a/b-sand"/>
</dbReference>
<dbReference type="Pfam" id="PF00687">
    <property type="entry name" value="Ribosomal_L1"/>
    <property type="match status" value="1"/>
</dbReference>
<gene>
    <name evidence="2" type="ORF">RchiOBHm_Chr2g0151461</name>
</gene>
<dbReference type="OMA" id="EENKYPK"/>
<dbReference type="SUPFAM" id="SSF56808">
    <property type="entry name" value="Ribosomal protein L1"/>
    <property type="match status" value="1"/>
</dbReference>
<protein>
    <submittedName>
        <fullName evidence="2">Putative ribosomal protein L1</fullName>
    </submittedName>
</protein>
<dbReference type="FunFam" id="3.40.50.790:FF:000012">
    <property type="entry name" value="Ribosomal protein L1p/L10e family"/>
    <property type="match status" value="1"/>
</dbReference>
<feature type="region of interest" description="Disordered" evidence="1">
    <location>
        <begin position="1"/>
        <end position="22"/>
    </location>
</feature>
<dbReference type="InterPro" id="IPR028364">
    <property type="entry name" value="Ribosomal_uL1/biogenesis"/>
</dbReference>
<evidence type="ECO:0000313" key="2">
    <source>
        <dbReference type="EMBL" id="PRQ52066.1"/>
    </source>
</evidence>
<dbReference type="CDD" id="cd00403">
    <property type="entry name" value="Ribosomal_L1"/>
    <property type="match status" value="1"/>
</dbReference>